<sequence length="179" mass="19199">MSQFIRVVMVMSEDGLPVGRSTKPYGMKQLCTGAGEVLITSERVLTVVAIGESLLGDLDETRGAALVVEFPHARVETVELARKRKIFGGVKDKHVRIAATTTPAVLDLEPAYVLDSNSASPRKVDYVACADAVVRSACAVRLSRDGLVASERSRLERVSDGARDADGDDIVAWLIDANS</sequence>
<evidence type="ECO:0000313" key="2">
    <source>
        <dbReference type="Proteomes" id="UP000215199"/>
    </source>
</evidence>
<comment type="caution">
    <text evidence="1">The sequence shown here is derived from an EMBL/GenBank/DDBJ whole genome shotgun (WGS) entry which is preliminary data.</text>
</comment>
<gene>
    <name evidence="1" type="ORF">CF165_47225</name>
</gene>
<name>A0A229SLM3_9PSEU</name>
<reference evidence="2" key="1">
    <citation type="submission" date="2017-07" db="EMBL/GenBank/DDBJ databases">
        <title>Comparative genome mining reveals phylogenetic distribution patterns of secondary metabolites in Amycolatopsis.</title>
        <authorList>
            <person name="Adamek M."/>
            <person name="Alanjary M."/>
            <person name="Sales-Ortells H."/>
            <person name="Goodfellow M."/>
            <person name="Bull A.T."/>
            <person name="Kalinowski J."/>
            <person name="Ziemert N."/>
        </authorList>
    </citation>
    <scope>NUCLEOTIDE SEQUENCE [LARGE SCALE GENOMIC DNA]</scope>
    <source>
        <strain evidence="2">H5</strain>
    </source>
</reference>
<organism evidence="1 2">
    <name type="scientific">Amycolatopsis vastitatis</name>
    <dbReference type="NCBI Taxonomy" id="1905142"/>
    <lineage>
        <taxon>Bacteria</taxon>
        <taxon>Bacillati</taxon>
        <taxon>Actinomycetota</taxon>
        <taxon>Actinomycetes</taxon>
        <taxon>Pseudonocardiales</taxon>
        <taxon>Pseudonocardiaceae</taxon>
        <taxon>Amycolatopsis</taxon>
    </lineage>
</organism>
<accession>A0A229SLM3</accession>
<protein>
    <submittedName>
        <fullName evidence="1">Uncharacterized protein</fullName>
    </submittedName>
</protein>
<evidence type="ECO:0000313" key="1">
    <source>
        <dbReference type="EMBL" id="OXM59541.1"/>
    </source>
</evidence>
<dbReference type="Proteomes" id="UP000215199">
    <property type="component" value="Unassembled WGS sequence"/>
</dbReference>
<keyword evidence="2" id="KW-1185">Reference proteome</keyword>
<proteinExistence type="predicted"/>
<dbReference type="EMBL" id="NMUL01000080">
    <property type="protein sequence ID" value="OXM59541.1"/>
    <property type="molecule type" value="Genomic_DNA"/>
</dbReference>
<dbReference type="AlphaFoldDB" id="A0A229SLM3"/>